<comment type="caution">
    <text evidence="3">The sequence shown here is derived from an EMBL/GenBank/DDBJ whole genome shotgun (WGS) entry which is preliminary data.</text>
</comment>
<dbReference type="AlphaFoldDB" id="A0A9N8EIN8"/>
<gene>
    <name evidence="3" type="ORF">SEMRO_1293_G260120.1</name>
</gene>
<sequence>MVLFNVLTSLLCFCSTFKIKMYFGDNYSWQGRDYEFKEFCWTRNYLGLKSFGVCWYGNRMFGPCLPDAVYITRCKVDDPRQMWTFEDVNGGEFLVKSPGTGTCLERINNNAVRMRICDRSNPTQRFYTSHGSRSSEKFSISQSGKCLGQKHHPKKGEVIEMESCNTLLKDDTLFVERSWL</sequence>
<dbReference type="Gene3D" id="2.80.10.50">
    <property type="match status" value="1"/>
</dbReference>
<keyword evidence="1" id="KW-0732">Signal</keyword>
<evidence type="ECO:0000259" key="2">
    <source>
        <dbReference type="Pfam" id="PF14200"/>
    </source>
</evidence>
<dbReference type="PROSITE" id="PS50231">
    <property type="entry name" value="RICIN_B_LECTIN"/>
    <property type="match status" value="1"/>
</dbReference>
<feature type="chain" id="PRO_5040371695" description="Ricin B lectin domain-containing protein" evidence="1">
    <location>
        <begin position="17"/>
        <end position="180"/>
    </location>
</feature>
<dbReference type="Pfam" id="PF14200">
    <property type="entry name" value="RicinB_lectin_2"/>
    <property type="match status" value="1"/>
</dbReference>
<dbReference type="InterPro" id="IPR000772">
    <property type="entry name" value="Ricin_B_lectin"/>
</dbReference>
<protein>
    <recommendedName>
        <fullName evidence="2">Ricin B lectin domain-containing protein</fullName>
    </recommendedName>
</protein>
<evidence type="ECO:0000313" key="4">
    <source>
        <dbReference type="Proteomes" id="UP001153069"/>
    </source>
</evidence>
<reference evidence="3" key="1">
    <citation type="submission" date="2020-06" db="EMBL/GenBank/DDBJ databases">
        <authorList>
            <consortium name="Plant Systems Biology data submission"/>
        </authorList>
    </citation>
    <scope>NUCLEOTIDE SEQUENCE</scope>
    <source>
        <strain evidence="3">D6</strain>
    </source>
</reference>
<dbReference type="OrthoDB" id="46933at2759"/>
<evidence type="ECO:0000313" key="3">
    <source>
        <dbReference type="EMBL" id="CAB9522352.1"/>
    </source>
</evidence>
<keyword evidence="4" id="KW-1185">Reference proteome</keyword>
<dbReference type="InterPro" id="IPR035992">
    <property type="entry name" value="Ricin_B-like_lectins"/>
</dbReference>
<dbReference type="SUPFAM" id="SSF50370">
    <property type="entry name" value="Ricin B-like lectins"/>
    <property type="match status" value="1"/>
</dbReference>
<evidence type="ECO:0000256" key="1">
    <source>
        <dbReference type="SAM" id="SignalP"/>
    </source>
</evidence>
<name>A0A9N8EIN8_9STRA</name>
<accession>A0A9N8EIN8</accession>
<feature type="signal peptide" evidence="1">
    <location>
        <begin position="1"/>
        <end position="16"/>
    </location>
</feature>
<feature type="domain" description="Ricin B lectin" evidence="2">
    <location>
        <begin position="80"/>
        <end position="157"/>
    </location>
</feature>
<dbReference type="EMBL" id="CAICTM010001291">
    <property type="protein sequence ID" value="CAB9522352.1"/>
    <property type="molecule type" value="Genomic_DNA"/>
</dbReference>
<organism evidence="3 4">
    <name type="scientific">Seminavis robusta</name>
    <dbReference type="NCBI Taxonomy" id="568900"/>
    <lineage>
        <taxon>Eukaryota</taxon>
        <taxon>Sar</taxon>
        <taxon>Stramenopiles</taxon>
        <taxon>Ochrophyta</taxon>
        <taxon>Bacillariophyta</taxon>
        <taxon>Bacillariophyceae</taxon>
        <taxon>Bacillariophycidae</taxon>
        <taxon>Naviculales</taxon>
        <taxon>Naviculaceae</taxon>
        <taxon>Seminavis</taxon>
    </lineage>
</organism>
<proteinExistence type="predicted"/>
<dbReference type="Proteomes" id="UP001153069">
    <property type="component" value="Unassembled WGS sequence"/>
</dbReference>